<gene>
    <name evidence="1" type="ORF">HanXRQr2_Chr01g0027781</name>
</gene>
<evidence type="ECO:0000313" key="1">
    <source>
        <dbReference type="EMBL" id="KAF5822542.1"/>
    </source>
</evidence>
<proteinExistence type="predicted"/>
<dbReference type="AlphaFoldDB" id="A0A9K3JWD4"/>
<reference evidence="1" key="2">
    <citation type="submission" date="2020-06" db="EMBL/GenBank/DDBJ databases">
        <title>Helianthus annuus Genome sequencing and assembly Release 2.</title>
        <authorList>
            <person name="Gouzy J."/>
            <person name="Langlade N."/>
            <person name="Munos S."/>
        </authorList>
    </citation>
    <scope>NUCLEOTIDE SEQUENCE</scope>
    <source>
        <tissue evidence="1">Leaves</tissue>
    </source>
</reference>
<evidence type="ECO:0000313" key="2">
    <source>
        <dbReference type="Proteomes" id="UP000215914"/>
    </source>
</evidence>
<comment type="caution">
    <text evidence="1">The sequence shown here is derived from an EMBL/GenBank/DDBJ whole genome shotgun (WGS) entry which is preliminary data.</text>
</comment>
<dbReference type="Proteomes" id="UP000215914">
    <property type="component" value="Unassembled WGS sequence"/>
</dbReference>
<name>A0A9K3JWD4_HELAN</name>
<organism evidence="1 2">
    <name type="scientific">Helianthus annuus</name>
    <name type="common">Common sunflower</name>
    <dbReference type="NCBI Taxonomy" id="4232"/>
    <lineage>
        <taxon>Eukaryota</taxon>
        <taxon>Viridiplantae</taxon>
        <taxon>Streptophyta</taxon>
        <taxon>Embryophyta</taxon>
        <taxon>Tracheophyta</taxon>
        <taxon>Spermatophyta</taxon>
        <taxon>Magnoliopsida</taxon>
        <taxon>eudicotyledons</taxon>
        <taxon>Gunneridae</taxon>
        <taxon>Pentapetalae</taxon>
        <taxon>asterids</taxon>
        <taxon>campanulids</taxon>
        <taxon>Asterales</taxon>
        <taxon>Asteraceae</taxon>
        <taxon>Asteroideae</taxon>
        <taxon>Heliantheae alliance</taxon>
        <taxon>Heliantheae</taxon>
        <taxon>Helianthus</taxon>
    </lineage>
</organism>
<sequence>MAIPNRCGTVPIKFRYQFGPNLACFGVDTFDSVRYRLFAFKYCTVPIEFRYQFGTHIWRFLGLVLSFRCSTV</sequence>
<reference evidence="1" key="1">
    <citation type="journal article" date="2017" name="Nature">
        <title>The sunflower genome provides insights into oil metabolism, flowering and Asterid evolution.</title>
        <authorList>
            <person name="Badouin H."/>
            <person name="Gouzy J."/>
            <person name="Grassa C.J."/>
            <person name="Murat F."/>
            <person name="Staton S.E."/>
            <person name="Cottret L."/>
            <person name="Lelandais-Briere C."/>
            <person name="Owens G.L."/>
            <person name="Carrere S."/>
            <person name="Mayjonade B."/>
            <person name="Legrand L."/>
            <person name="Gill N."/>
            <person name="Kane N.C."/>
            <person name="Bowers J.E."/>
            <person name="Hubner S."/>
            <person name="Bellec A."/>
            <person name="Berard A."/>
            <person name="Berges H."/>
            <person name="Blanchet N."/>
            <person name="Boniface M.C."/>
            <person name="Brunel D."/>
            <person name="Catrice O."/>
            <person name="Chaidir N."/>
            <person name="Claudel C."/>
            <person name="Donnadieu C."/>
            <person name="Faraut T."/>
            <person name="Fievet G."/>
            <person name="Helmstetter N."/>
            <person name="King M."/>
            <person name="Knapp S.J."/>
            <person name="Lai Z."/>
            <person name="Le Paslier M.C."/>
            <person name="Lippi Y."/>
            <person name="Lorenzon L."/>
            <person name="Mandel J.R."/>
            <person name="Marage G."/>
            <person name="Marchand G."/>
            <person name="Marquand E."/>
            <person name="Bret-Mestries E."/>
            <person name="Morien E."/>
            <person name="Nambeesan S."/>
            <person name="Nguyen T."/>
            <person name="Pegot-Espagnet P."/>
            <person name="Pouilly N."/>
            <person name="Raftis F."/>
            <person name="Sallet E."/>
            <person name="Schiex T."/>
            <person name="Thomas J."/>
            <person name="Vandecasteele C."/>
            <person name="Vares D."/>
            <person name="Vear F."/>
            <person name="Vautrin S."/>
            <person name="Crespi M."/>
            <person name="Mangin B."/>
            <person name="Burke J.M."/>
            <person name="Salse J."/>
            <person name="Munos S."/>
            <person name="Vincourt P."/>
            <person name="Rieseberg L.H."/>
            <person name="Langlade N.B."/>
        </authorList>
    </citation>
    <scope>NUCLEOTIDE SEQUENCE</scope>
    <source>
        <tissue evidence="1">Leaves</tissue>
    </source>
</reference>
<keyword evidence="2" id="KW-1185">Reference proteome</keyword>
<dbReference type="Gramene" id="mRNA:HanXRQr2_Chr01g0027781">
    <property type="protein sequence ID" value="mRNA:HanXRQr2_Chr01g0027781"/>
    <property type="gene ID" value="HanXRQr2_Chr01g0027781"/>
</dbReference>
<dbReference type="EMBL" id="MNCJ02000316">
    <property type="protein sequence ID" value="KAF5822542.1"/>
    <property type="molecule type" value="Genomic_DNA"/>
</dbReference>
<protein>
    <submittedName>
        <fullName evidence="1">Uncharacterized protein</fullName>
    </submittedName>
</protein>
<accession>A0A9K3JWD4</accession>